<protein>
    <recommendedName>
        <fullName evidence="5">Beta-glucosidase</fullName>
    </recommendedName>
</protein>
<accession>A0A5C6D180</accession>
<evidence type="ECO:0000256" key="1">
    <source>
        <dbReference type="ARBA" id="ARBA00022801"/>
    </source>
</evidence>
<gene>
    <name evidence="3" type="ORF">Pla144_19410</name>
</gene>
<organism evidence="3 4">
    <name type="scientific">Bythopirellula polymerisocia</name>
    <dbReference type="NCBI Taxonomy" id="2528003"/>
    <lineage>
        <taxon>Bacteria</taxon>
        <taxon>Pseudomonadati</taxon>
        <taxon>Planctomycetota</taxon>
        <taxon>Planctomycetia</taxon>
        <taxon>Pirellulales</taxon>
        <taxon>Lacipirellulaceae</taxon>
        <taxon>Bythopirellula</taxon>
    </lineage>
</organism>
<dbReference type="InterPro" id="IPR017853">
    <property type="entry name" value="GH"/>
</dbReference>
<dbReference type="RefSeq" id="WP_146450334.1">
    <property type="nucleotide sequence ID" value="NZ_SJPS01000002.1"/>
</dbReference>
<evidence type="ECO:0008006" key="5">
    <source>
        <dbReference type="Google" id="ProtNLM"/>
    </source>
</evidence>
<dbReference type="AlphaFoldDB" id="A0A5C6D180"/>
<feature type="signal peptide" evidence="2">
    <location>
        <begin position="1"/>
        <end position="23"/>
    </location>
</feature>
<keyword evidence="2" id="KW-0732">Signal</keyword>
<reference evidence="3 4" key="1">
    <citation type="submission" date="2019-02" db="EMBL/GenBank/DDBJ databases">
        <title>Deep-cultivation of Planctomycetes and their phenomic and genomic characterization uncovers novel biology.</title>
        <authorList>
            <person name="Wiegand S."/>
            <person name="Jogler M."/>
            <person name="Boedeker C."/>
            <person name="Pinto D."/>
            <person name="Vollmers J."/>
            <person name="Rivas-Marin E."/>
            <person name="Kohn T."/>
            <person name="Peeters S.H."/>
            <person name="Heuer A."/>
            <person name="Rast P."/>
            <person name="Oberbeckmann S."/>
            <person name="Bunk B."/>
            <person name="Jeske O."/>
            <person name="Meyerdierks A."/>
            <person name="Storesund J.E."/>
            <person name="Kallscheuer N."/>
            <person name="Luecker S."/>
            <person name="Lage O.M."/>
            <person name="Pohl T."/>
            <person name="Merkel B.J."/>
            <person name="Hornburger P."/>
            <person name="Mueller R.-W."/>
            <person name="Bruemmer F."/>
            <person name="Labrenz M."/>
            <person name="Spormann A.M."/>
            <person name="Op Den Camp H."/>
            <person name="Overmann J."/>
            <person name="Amann R."/>
            <person name="Jetten M.S.M."/>
            <person name="Mascher T."/>
            <person name="Medema M.H."/>
            <person name="Devos D.P."/>
            <person name="Kaster A.-K."/>
            <person name="Ovreas L."/>
            <person name="Rohde M."/>
            <person name="Galperin M.Y."/>
            <person name="Jogler C."/>
        </authorList>
    </citation>
    <scope>NUCLEOTIDE SEQUENCE [LARGE SCALE GENOMIC DNA]</scope>
    <source>
        <strain evidence="3 4">Pla144</strain>
    </source>
</reference>
<dbReference type="Proteomes" id="UP000318437">
    <property type="component" value="Unassembled WGS sequence"/>
</dbReference>
<keyword evidence="4" id="KW-1185">Reference proteome</keyword>
<proteinExistence type="predicted"/>
<dbReference type="SUPFAM" id="SSF51445">
    <property type="entry name" value="(Trans)glycosidases"/>
    <property type="match status" value="1"/>
</dbReference>
<dbReference type="GO" id="GO:0005975">
    <property type="term" value="P:carbohydrate metabolic process"/>
    <property type="evidence" value="ECO:0007669"/>
    <property type="project" value="InterPro"/>
</dbReference>
<dbReference type="GO" id="GO:0004553">
    <property type="term" value="F:hydrolase activity, hydrolyzing O-glycosyl compounds"/>
    <property type="evidence" value="ECO:0007669"/>
    <property type="project" value="InterPro"/>
</dbReference>
<dbReference type="Gene3D" id="3.20.20.300">
    <property type="entry name" value="Glycoside hydrolase, family 3, N-terminal domain"/>
    <property type="match status" value="1"/>
</dbReference>
<evidence type="ECO:0000313" key="4">
    <source>
        <dbReference type="Proteomes" id="UP000318437"/>
    </source>
</evidence>
<sequence precursor="true">MSKMPVFTAAFLTAYGLIPLSSATDVLYQDQDQPIEMRVEDLLSRMTIQEKVNQLTSDYAKTTHRKNGPGQSSQSRIRKICLCRIPSQNARIDSSQCS</sequence>
<name>A0A5C6D180_9BACT</name>
<evidence type="ECO:0000256" key="2">
    <source>
        <dbReference type="SAM" id="SignalP"/>
    </source>
</evidence>
<dbReference type="EMBL" id="SJPS01000002">
    <property type="protein sequence ID" value="TWU28649.1"/>
    <property type="molecule type" value="Genomic_DNA"/>
</dbReference>
<evidence type="ECO:0000313" key="3">
    <source>
        <dbReference type="EMBL" id="TWU28649.1"/>
    </source>
</evidence>
<keyword evidence="1" id="KW-0378">Hydrolase</keyword>
<comment type="caution">
    <text evidence="3">The sequence shown here is derived from an EMBL/GenBank/DDBJ whole genome shotgun (WGS) entry which is preliminary data.</text>
</comment>
<dbReference type="InterPro" id="IPR036962">
    <property type="entry name" value="Glyco_hydro_3_N_sf"/>
</dbReference>
<feature type="chain" id="PRO_5022693157" description="Beta-glucosidase" evidence="2">
    <location>
        <begin position="24"/>
        <end position="98"/>
    </location>
</feature>